<gene>
    <name evidence="6" type="ORF">Fmac_000016</name>
</gene>
<evidence type="ECO:0008006" key="8">
    <source>
        <dbReference type="Google" id="ProtNLM"/>
    </source>
</evidence>
<dbReference type="PANTHER" id="PTHR22536">
    <property type="entry name" value="LUNG CANCER METASTASIS-RELATED LCMR1 PROTEIN"/>
    <property type="match status" value="1"/>
</dbReference>
<evidence type="ECO:0000313" key="6">
    <source>
        <dbReference type="EMBL" id="KAL2346016.1"/>
    </source>
</evidence>
<protein>
    <recommendedName>
        <fullName evidence="8">Mediator of RNA polymerase II transcription subunit 19a</fullName>
    </recommendedName>
</protein>
<feature type="compositionally biased region" description="Basic residues" evidence="5">
    <location>
        <begin position="141"/>
        <end position="151"/>
    </location>
</feature>
<keyword evidence="2" id="KW-0805">Transcription regulation</keyword>
<reference evidence="6 7" key="1">
    <citation type="submission" date="2024-08" db="EMBL/GenBank/DDBJ databases">
        <title>Insights into the chromosomal genome structure of Flemingia macrophylla.</title>
        <authorList>
            <person name="Ding Y."/>
            <person name="Zhao Y."/>
            <person name="Bi W."/>
            <person name="Wu M."/>
            <person name="Zhao G."/>
            <person name="Gong Y."/>
            <person name="Li W."/>
            <person name="Zhang P."/>
        </authorList>
    </citation>
    <scope>NUCLEOTIDE SEQUENCE [LARGE SCALE GENOMIC DNA]</scope>
    <source>
        <strain evidence="6">DYQJB</strain>
        <tissue evidence="6">Leaf</tissue>
    </source>
</reference>
<keyword evidence="7" id="KW-1185">Reference proteome</keyword>
<comment type="caution">
    <text evidence="6">The sequence shown here is derived from an EMBL/GenBank/DDBJ whole genome shotgun (WGS) entry which is preliminary data.</text>
</comment>
<dbReference type="Proteomes" id="UP001603857">
    <property type="component" value="Unassembled WGS sequence"/>
</dbReference>
<evidence type="ECO:0000313" key="7">
    <source>
        <dbReference type="Proteomes" id="UP001603857"/>
    </source>
</evidence>
<keyword evidence="4" id="KW-0539">Nucleus</keyword>
<feature type="compositionally biased region" description="Basic and acidic residues" evidence="5">
    <location>
        <begin position="152"/>
        <end position="167"/>
    </location>
</feature>
<feature type="compositionally biased region" description="Basic residues" evidence="5">
    <location>
        <begin position="194"/>
        <end position="204"/>
    </location>
</feature>
<evidence type="ECO:0000256" key="1">
    <source>
        <dbReference type="ARBA" id="ARBA00004123"/>
    </source>
</evidence>
<organism evidence="6 7">
    <name type="scientific">Flemingia macrophylla</name>
    <dbReference type="NCBI Taxonomy" id="520843"/>
    <lineage>
        <taxon>Eukaryota</taxon>
        <taxon>Viridiplantae</taxon>
        <taxon>Streptophyta</taxon>
        <taxon>Embryophyta</taxon>
        <taxon>Tracheophyta</taxon>
        <taxon>Spermatophyta</taxon>
        <taxon>Magnoliopsida</taxon>
        <taxon>eudicotyledons</taxon>
        <taxon>Gunneridae</taxon>
        <taxon>Pentapetalae</taxon>
        <taxon>rosids</taxon>
        <taxon>fabids</taxon>
        <taxon>Fabales</taxon>
        <taxon>Fabaceae</taxon>
        <taxon>Papilionoideae</taxon>
        <taxon>50 kb inversion clade</taxon>
        <taxon>NPAAA clade</taxon>
        <taxon>indigoferoid/millettioid clade</taxon>
        <taxon>Phaseoleae</taxon>
        <taxon>Flemingia</taxon>
    </lineage>
</organism>
<evidence type="ECO:0000256" key="5">
    <source>
        <dbReference type="SAM" id="MobiDB-lite"/>
    </source>
</evidence>
<keyword evidence="3" id="KW-0804">Transcription</keyword>
<dbReference type="EMBL" id="JBGMDY010000001">
    <property type="protein sequence ID" value="KAL2346016.1"/>
    <property type="molecule type" value="Genomic_DNA"/>
</dbReference>
<dbReference type="PANTHER" id="PTHR22536:SF1">
    <property type="entry name" value="MEDIATOR OF RNA POLYMERASE II TRANSCRIPTION SUBUNIT 19"/>
    <property type="match status" value="1"/>
</dbReference>
<dbReference type="AlphaFoldDB" id="A0ABD1ND19"/>
<accession>A0ABD1ND19</accession>
<comment type="subcellular location">
    <subcellularLocation>
        <location evidence="1">Nucleus</location>
    </subcellularLocation>
</comment>
<dbReference type="GO" id="GO:0005634">
    <property type="term" value="C:nucleus"/>
    <property type="evidence" value="ECO:0007669"/>
    <property type="project" value="UniProtKB-SubCell"/>
</dbReference>
<evidence type="ECO:0000256" key="3">
    <source>
        <dbReference type="ARBA" id="ARBA00023163"/>
    </source>
</evidence>
<feature type="region of interest" description="Disordered" evidence="5">
    <location>
        <begin position="115"/>
        <end position="217"/>
    </location>
</feature>
<proteinExistence type="predicted"/>
<sequence length="217" mass="24891">MDPDRKKFGGPRELTGSVDLLNHFKILPHFEFFCKRPLPVSISDTHYLHNVVGDTEIRKGDGMQLDQLIQNTSLSSGTNYRIQPLDLNILKEAFQLRETAPIDLPAAEKGILTVAGKSKGESKNEKKHKKHKDRDKDKDKEHRKHKHRQKDRSKDKEKDKKKDKSRPNDSSADPSKKHHEKKRKHDGDDDLTNVHKHKKSKHKSTKIDELGAIKVAG</sequence>
<dbReference type="InterPro" id="IPR019403">
    <property type="entry name" value="Mediator_Med19_met"/>
</dbReference>
<evidence type="ECO:0000256" key="2">
    <source>
        <dbReference type="ARBA" id="ARBA00023015"/>
    </source>
</evidence>
<name>A0ABD1ND19_9FABA</name>
<evidence type="ECO:0000256" key="4">
    <source>
        <dbReference type="ARBA" id="ARBA00023242"/>
    </source>
</evidence>